<dbReference type="Gene3D" id="1.25.40.180">
    <property type="match status" value="2"/>
</dbReference>
<evidence type="ECO:0000313" key="8">
    <source>
        <dbReference type="Proteomes" id="UP001205998"/>
    </source>
</evidence>
<dbReference type="Pfam" id="PF02847">
    <property type="entry name" value="MA3"/>
    <property type="match status" value="1"/>
</dbReference>
<evidence type="ECO:0000256" key="1">
    <source>
        <dbReference type="ARBA" id="ARBA00005775"/>
    </source>
</evidence>
<reference evidence="7" key="1">
    <citation type="submission" date="2018-07" db="EMBL/GenBank/DDBJ databases">
        <title>Comparative genomics of catfishes provides insights into carnivory and benthic adaptation.</title>
        <authorList>
            <person name="Zhang Y."/>
            <person name="Wang D."/>
            <person name="Peng Z."/>
            <person name="Zheng S."/>
            <person name="Shao F."/>
            <person name="Tao W."/>
        </authorList>
    </citation>
    <scope>NUCLEOTIDE SEQUENCE</scope>
    <source>
        <strain evidence="7">Chongqing</strain>
    </source>
</reference>
<evidence type="ECO:0000256" key="2">
    <source>
        <dbReference type="ARBA" id="ARBA00022540"/>
    </source>
</evidence>
<feature type="coiled-coil region" evidence="4">
    <location>
        <begin position="666"/>
        <end position="698"/>
    </location>
</feature>
<dbReference type="FunFam" id="1.25.40.180:FF:000001">
    <property type="entry name" value="Eukaryotic translation initiation factor 4 gamma, 3, putative"/>
    <property type="match status" value="1"/>
</dbReference>
<dbReference type="PROSITE" id="PS51366">
    <property type="entry name" value="MI"/>
    <property type="match status" value="1"/>
</dbReference>
<organism evidence="7 8">
    <name type="scientific">Silurus asotus</name>
    <name type="common">Amur catfish</name>
    <name type="synonym">Parasilurus asotus</name>
    <dbReference type="NCBI Taxonomy" id="30991"/>
    <lineage>
        <taxon>Eukaryota</taxon>
        <taxon>Metazoa</taxon>
        <taxon>Chordata</taxon>
        <taxon>Craniata</taxon>
        <taxon>Vertebrata</taxon>
        <taxon>Euteleostomi</taxon>
        <taxon>Actinopterygii</taxon>
        <taxon>Neopterygii</taxon>
        <taxon>Teleostei</taxon>
        <taxon>Ostariophysi</taxon>
        <taxon>Siluriformes</taxon>
        <taxon>Siluridae</taxon>
        <taxon>Silurus</taxon>
    </lineage>
</organism>
<dbReference type="PANTHER" id="PTHR23253:SF23">
    <property type="entry name" value="EUKARYOTIC TRANSLATION INITIATION FACTOR 4 GAMMA 3"/>
    <property type="match status" value="1"/>
</dbReference>
<accession>A0AAD5FE65</accession>
<feature type="compositionally biased region" description="Basic and acidic residues" evidence="5">
    <location>
        <begin position="351"/>
        <end position="372"/>
    </location>
</feature>
<evidence type="ECO:0000313" key="7">
    <source>
        <dbReference type="EMBL" id="KAI5612147.1"/>
    </source>
</evidence>
<dbReference type="InterPro" id="IPR003890">
    <property type="entry name" value="MIF4G-like_typ-3"/>
</dbReference>
<keyword evidence="3" id="KW-0648">Protein biosynthesis</keyword>
<dbReference type="AlphaFoldDB" id="A0AAD5FE65"/>
<dbReference type="EMBL" id="MU564352">
    <property type="protein sequence ID" value="KAI5612147.1"/>
    <property type="molecule type" value="Genomic_DNA"/>
</dbReference>
<dbReference type="SUPFAM" id="SSF48371">
    <property type="entry name" value="ARM repeat"/>
    <property type="match status" value="2"/>
</dbReference>
<feature type="region of interest" description="Disordered" evidence="5">
    <location>
        <begin position="344"/>
        <end position="383"/>
    </location>
</feature>
<feature type="domain" description="MI" evidence="6">
    <location>
        <begin position="923"/>
        <end position="1045"/>
    </location>
</feature>
<gene>
    <name evidence="7" type="ORF">C0J50_0815</name>
</gene>
<sequence>MTYVPALVDVTASSTDNQNMNHHSASLHAVPLQEHSVYPTGLNASNPGPTPEEFYSAYTAGIPCNTDQTMYNPSSYSMVSPLQPAPAKRKMKAIRVRDPIQGMKDITEEIILEVGRIRNLFQQVEQPSSIYTPLQTFSCRSNQQYAMTYGPALVDVTASSTDNQNMNHHSASLHAVPLQEHSVYPTGLNAFNPGPTPEEFYSAYTAGIPCNTDQTMYNQLSYSMVSPLQPAPAKRKMKAMRVRDPNQGMKDLTEEIILEVGRIKNTFQQVEQPSSIYTPPQQLNQVVEQEHVIYNVDKAKVLPASAHWKPDDRPTLEGYALKCTALDAAERPISLLDKSLEAIDGPSETDAAPRHDNSKLNEPKHSCKDEGHNGVLTPAEGPNSATVAQLENWTKQYSRDFILSLQFKPASMQKPEGLPPVKDIILDKVKPEPVEENEKQEAEFVKKEPKHSCENESIDKVLTPAEGPNSTTVAQLENRRIQYSKDFILSLQFKPASMQKPEGLPPVKEIILDKELTASLRQPLPCKIFRIVPMNEEVELKKAENAWKPCMKRRNSTEDPETQKTEELFRTVRSILNKLTPEMFNQLMKQLKELHIDTEERLKGVVNLIFEKAIDEPNFSMGYGIMCKSLAAIDVPMANKPHSNVNFRTLLLHRCQKEFDKDKTSNDVLDKKQQELEAAVSASERERLQDELEEAKNQACRKTKGNMKFIGQLFKLRMLTDSIIHNCVVKLLKRNDEGSLECLSILLMTVGKEMDLEMGKSRMDQYIKQIEKIINERKTSSRIRFMLQDVIDLRLNNWVSKKPEKGPKTIEQIHKDAQFEELEEQLKVHKQLKSKGKRRPVILKDSTVLAPAKKDTIDPNKIPKINKLANSDAIYLGSNWDRRGQRNWKKGCNGGNGDNASIPVTLNTVEDSTTNKPALSEEEMEKQSKSIIEEYLHANDYQEALHCVKELDQGRMLYLFVRVGVETTLERKQITRDQMGHLFHRLLQAGILSASQFFKGFSETLEVAEDLATDIPYIWRYIAELVHPVLQEGGISLRELFWYLQIHLEMYI</sequence>
<name>A0AAD5FE65_SILAS</name>
<protein>
    <submittedName>
        <fullName evidence="7">Eukaryotic translation initiation factor 4 gamma 3 isoform X8</fullName>
    </submittedName>
</protein>
<dbReference type="Proteomes" id="UP001205998">
    <property type="component" value="Unassembled WGS sequence"/>
</dbReference>
<evidence type="ECO:0000256" key="3">
    <source>
        <dbReference type="ARBA" id="ARBA00022917"/>
    </source>
</evidence>
<dbReference type="GO" id="GO:0016281">
    <property type="term" value="C:eukaryotic translation initiation factor 4F complex"/>
    <property type="evidence" value="ECO:0007669"/>
    <property type="project" value="TreeGrafter"/>
</dbReference>
<keyword evidence="4" id="KW-0175">Coiled coil</keyword>
<dbReference type="SMART" id="SM00544">
    <property type="entry name" value="MA3"/>
    <property type="match status" value="1"/>
</dbReference>
<dbReference type="SMART" id="SM00543">
    <property type="entry name" value="MIF4G"/>
    <property type="match status" value="1"/>
</dbReference>
<keyword evidence="8" id="KW-1185">Reference proteome</keyword>
<dbReference type="PANTHER" id="PTHR23253">
    <property type="entry name" value="EUKARYOTIC TRANSLATION INITIATION FACTOR 4 GAMMA"/>
    <property type="match status" value="1"/>
</dbReference>
<dbReference type="InterPro" id="IPR003891">
    <property type="entry name" value="Initiation_fac_eIF4g_MI"/>
</dbReference>
<comment type="caution">
    <text evidence="7">The sequence shown here is derived from an EMBL/GenBank/DDBJ whole genome shotgun (WGS) entry which is preliminary data.</text>
</comment>
<dbReference type="Pfam" id="PF02854">
    <property type="entry name" value="MIF4G"/>
    <property type="match status" value="1"/>
</dbReference>
<dbReference type="InterPro" id="IPR016024">
    <property type="entry name" value="ARM-type_fold"/>
</dbReference>
<dbReference type="GO" id="GO:0003743">
    <property type="term" value="F:translation initiation factor activity"/>
    <property type="evidence" value="ECO:0007669"/>
    <property type="project" value="UniProtKB-KW"/>
</dbReference>
<keyword evidence="2 7" id="KW-0396">Initiation factor</keyword>
<evidence type="ECO:0000256" key="4">
    <source>
        <dbReference type="SAM" id="Coils"/>
    </source>
</evidence>
<comment type="similarity">
    <text evidence="1">Belongs to the eukaryotic initiation factor 4G family.</text>
</comment>
<evidence type="ECO:0000256" key="5">
    <source>
        <dbReference type="SAM" id="MobiDB-lite"/>
    </source>
</evidence>
<evidence type="ECO:0000259" key="6">
    <source>
        <dbReference type="PROSITE" id="PS51366"/>
    </source>
</evidence>
<dbReference type="GO" id="GO:0003729">
    <property type="term" value="F:mRNA binding"/>
    <property type="evidence" value="ECO:0007669"/>
    <property type="project" value="TreeGrafter"/>
</dbReference>
<proteinExistence type="inferred from homology"/>